<dbReference type="EMBL" id="LNIX01000018">
    <property type="protein sequence ID" value="OXA45246.1"/>
    <property type="molecule type" value="Genomic_DNA"/>
</dbReference>
<evidence type="ECO:0000259" key="2">
    <source>
        <dbReference type="PROSITE" id="PS51837"/>
    </source>
</evidence>
<evidence type="ECO:0000313" key="4">
    <source>
        <dbReference type="Proteomes" id="UP000198287"/>
    </source>
</evidence>
<dbReference type="Proteomes" id="UP000198287">
    <property type="component" value="Unassembled WGS sequence"/>
</dbReference>
<accession>A0A226DM00</accession>
<feature type="transmembrane region" description="Helical" evidence="1">
    <location>
        <begin position="183"/>
        <end position="200"/>
    </location>
</feature>
<reference evidence="3 4" key="1">
    <citation type="submission" date="2015-12" db="EMBL/GenBank/DDBJ databases">
        <title>The genome of Folsomia candida.</title>
        <authorList>
            <person name="Faddeeva A."/>
            <person name="Derks M.F."/>
            <person name="Anvar Y."/>
            <person name="Smit S."/>
            <person name="Van Straalen N."/>
            <person name="Roelofs D."/>
        </authorList>
    </citation>
    <scope>NUCLEOTIDE SEQUENCE [LARGE SCALE GENOMIC DNA]</scope>
    <source>
        <strain evidence="3 4">VU population</strain>
        <tissue evidence="3">Whole body</tissue>
    </source>
</reference>
<feature type="non-terminal residue" evidence="3">
    <location>
        <position position="1"/>
    </location>
</feature>
<feature type="domain" description="LITAF" evidence="2">
    <location>
        <begin position="27"/>
        <end position="149"/>
    </location>
</feature>
<keyword evidence="1" id="KW-1133">Transmembrane helix</keyword>
<organism evidence="3 4">
    <name type="scientific">Folsomia candida</name>
    <name type="common">Springtail</name>
    <dbReference type="NCBI Taxonomy" id="158441"/>
    <lineage>
        <taxon>Eukaryota</taxon>
        <taxon>Metazoa</taxon>
        <taxon>Ecdysozoa</taxon>
        <taxon>Arthropoda</taxon>
        <taxon>Hexapoda</taxon>
        <taxon>Collembola</taxon>
        <taxon>Entomobryomorpha</taxon>
        <taxon>Isotomoidea</taxon>
        <taxon>Isotomidae</taxon>
        <taxon>Proisotominae</taxon>
        <taxon>Folsomia</taxon>
    </lineage>
</organism>
<protein>
    <submittedName>
        <fullName evidence="3">Lipopolysaccharide-induced tumor necrosis factor-alpha factor</fullName>
    </submittedName>
</protein>
<feature type="transmembrane region" description="Helical" evidence="1">
    <location>
        <begin position="100"/>
        <end position="120"/>
    </location>
</feature>
<keyword evidence="1" id="KW-0472">Membrane</keyword>
<evidence type="ECO:0000256" key="1">
    <source>
        <dbReference type="SAM" id="Phobius"/>
    </source>
</evidence>
<keyword evidence="1" id="KW-0812">Transmembrane</keyword>
<dbReference type="SMART" id="SM00714">
    <property type="entry name" value="LITAF"/>
    <property type="match status" value="1"/>
</dbReference>
<name>A0A226DM00_FOLCA</name>
<comment type="caution">
    <text evidence="3">The sequence shown here is derived from an EMBL/GenBank/DDBJ whole genome shotgun (WGS) entry which is preliminary data.</text>
</comment>
<sequence length="264" mass="30124">LPPRVSRMEPDRSKGRTAFNEDFLHNYADLINLISGKDGRRPVRAVCPNCTCLVTTEIRYEENEPALRTCNRIFIAGLITFFTVTISICTFFAVWMESLLLYGLIGAGLIVAFCLTFLVVKIYVNARLVYDDVVHFCPLCRNRLGVRKPRGNVSEFLELQIVIIQIINSIQILIFFLSMMNKSVFFAVLIIASLIGVTTANPDSELDLIGVEAKQPDESAVKEDHPRFKRRHLGLHPRPARTDDDDYPTPCWWTGTCSDEYYYY</sequence>
<feature type="transmembrane region" description="Helical" evidence="1">
    <location>
        <begin position="73"/>
        <end position="94"/>
    </location>
</feature>
<dbReference type="InterPro" id="IPR006629">
    <property type="entry name" value="LITAF"/>
</dbReference>
<gene>
    <name evidence="3" type="ORF">Fcan01_20347</name>
</gene>
<keyword evidence="4" id="KW-1185">Reference proteome</keyword>
<dbReference type="PROSITE" id="PS51837">
    <property type="entry name" value="LITAF"/>
    <property type="match status" value="1"/>
</dbReference>
<evidence type="ECO:0000313" key="3">
    <source>
        <dbReference type="EMBL" id="OXA45246.1"/>
    </source>
</evidence>
<dbReference type="AlphaFoldDB" id="A0A226DM00"/>
<proteinExistence type="predicted"/>